<gene>
    <name evidence="5" type="ORF">KDA27_13190</name>
</gene>
<dbReference type="GO" id="GO:0033389">
    <property type="term" value="P:putrescine biosynthetic process from arginine, via agmatine"/>
    <property type="evidence" value="ECO:0007669"/>
    <property type="project" value="TreeGrafter"/>
</dbReference>
<dbReference type="AlphaFoldDB" id="A0A956NF85"/>
<comment type="caution">
    <text evidence="5">The sequence shown here is derived from an EMBL/GenBank/DDBJ whole genome shotgun (WGS) entry which is preliminary data.</text>
</comment>
<dbReference type="GO" id="GO:0046872">
    <property type="term" value="F:metal ion binding"/>
    <property type="evidence" value="ECO:0007669"/>
    <property type="project" value="UniProtKB-KW"/>
</dbReference>
<evidence type="ECO:0000256" key="4">
    <source>
        <dbReference type="PROSITE-ProRule" id="PRU00742"/>
    </source>
</evidence>
<dbReference type="SUPFAM" id="SSF52768">
    <property type="entry name" value="Arginase/deacetylase"/>
    <property type="match status" value="1"/>
</dbReference>
<dbReference type="PANTHER" id="PTHR11358">
    <property type="entry name" value="ARGINASE/AGMATINASE"/>
    <property type="match status" value="1"/>
</dbReference>
<organism evidence="5 6">
    <name type="scientific">Eiseniibacteriota bacterium</name>
    <dbReference type="NCBI Taxonomy" id="2212470"/>
    <lineage>
        <taxon>Bacteria</taxon>
        <taxon>Candidatus Eiseniibacteriota</taxon>
    </lineage>
</organism>
<comment type="cofactor">
    <cofactor evidence="3">
        <name>Mn(2+)</name>
        <dbReference type="ChEBI" id="CHEBI:29035"/>
    </cofactor>
    <text evidence="3">Binds 2 manganese ions per subunit.</text>
</comment>
<dbReference type="Proteomes" id="UP000739538">
    <property type="component" value="Unassembled WGS sequence"/>
</dbReference>
<reference evidence="5" key="2">
    <citation type="journal article" date="2021" name="Microbiome">
        <title>Successional dynamics and alternative stable states in a saline activated sludge microbial community over 9 years.</title>
        <authorList>
            <person name="Wang Y."/>
            <person name="Ye J."/>
            <person name="Ju F."/>
            <person name="Liu L."/>
            <person name="Boyd J.A."/>
            <person name="Deng Y."/>
            <person name="Parks D.H."/>
            <person name="Jiang X."/>
            <person name="Yin X."/>
            <person name="Woodcroft B.J."/>
            <person name="Tyson G.W."/>
            <person name="Hugenholtz P."/>
            <person name="Polz M.F."/>
            <person name="Zhang T."/>
        </authorList>
    </citation>
    <scope>NUCLEOTIDE SEQUENCE</scope>
    <source>
        <strain evidence="5">HKST-UBA02</strain>
    </source>
</reference>
<evidence type="ECO:0000256" key="3">
    <source>
        <dbReference type="PIRSR" id="PIRSR036979-1"/>
    </source>
</evidence>
<dbReference type="PROSITE" id="PS51409">
    <property type="entry name" value="ARGINASE_2"/>
    <property type="match status" value="1"/>
</dbReference>
<dbReference type="Pfam" id="PF00491">
    <property type="entry name" value="Arginase"/>
    <property type="match status" value="1"/>
</dbReference>
<feature type="binding site" evidence="3">
    <location>
        <position position="275"/>
    </location>
    <ligand>
        <name>Mn(2+)</name>
        <dbReference type="ChEBI" id="CHEBI:29035"/>
        <label>1</label>
    </ligand>
</feature>
<feature type="binding site" evidence="3">
    <location>
        <position position="156"/>
    </location>
    <ligand>
        <name>Mn(2+)</name>
        <dbReference type="ChEBI" id="CHEBI:29035"/>
        <label>1</label>
    </ligand>
</feature>
<feature type="binding site" evidence="3">
    <location>
        <position position="183"/>
    </location>
    <ligand>
        <name>Mn(2+)</name>
        <dbReference type="ChEBI" id="CHEBI:29035"/>
        <label>1</label>
    </ligand>
</feature>
<dbReference type="GO" id="GO:0008783">
    <property type="term" value="F:agmatinase activity"/>
    <property type="evidence" value="ECO:0007669"/>
    <property type="project" value="TreeGrafter"/>
</dbReference>
<reference evidence="5" key="1">
    <citation type="submission" date="2020-04" db="EMBL/GenBank/DDBJ databases">
        <authorList>
            <person name="Zhang T."/>
        </authorList>
    </citation>
    <scope>NUCLEOTIDE SEQUENCE</scope>
    <source>
        <strain evidence="5">HKST-UBA02</strain>
    </source>
</reference>
<accession>A0A956NF85</accession>
<dbReference type="PRINTS" id="PR00116">
    <property type="entry name" value="ARGINASE"/>
</dbReference>
<protein>
    <submittedName>
        <fullName evidence="5">Agmatinase family protein</fullName>
    </submittedName>
</protein>
<feature type="binding site" evidence="3">
    <location>
        <position position="179"/>
    </location>
    <ligand>
        <name>Mn(2+)</name>
        <dbReference type="ChEBI" id="CHEBI:29035"/>
        <label>1</label>
    </ligand>
</feature>
<dbReference type="InterPro" id="IPR006035">
    <property type="entry name" value="Ureohydrolase"/>
</dbReference>
<evidence type="ECO:0000313" key="6">
    <source>
        <dbReference type="Proteomes" id="UP000739538"/>
    </source>
</evidence>
<dbReference type="EMBL" id="JAGQHS010000065">
    <property type="protein sequence ID" value="MCA9756753.1"/>
    <property type="molecule type" value="Genomic_DNA"/>
</dbReference>
<comment type="similarity">
    <text evidence="4">Belongs to the arginase family.</text>
</comment>
<keyword evidence="2" id="KW-0378">Hydrolase</keyword>
<proteinExistence type="inferred from homology"/>
<feature type="binding site" evidence="3">
    <location>
        <position position="181"/>
    </location>
    <ligand>
        <name>Mn(2+)</name>
        <dbReference type="ChEBI" id="CHEBI:29035"/>
        <label>1</label>
    </ligand>
</feature>
<keyword evidence="3" id="KW-0464">Manganese</keyword>
<dbReference type="PIRSF" id="PIRSF036979">
    <property type="entry name" value="Arginase"/>
    <property type="match status" value="1"/>
</dbReference>
<evidence type="ECO:0000256" key="1">
    <source>
        <dbReference type="ARBA" id="ARBA00022723"/>
    </source>
</evidence>
<dbReference type="CDD" id="cd11593">
    <property type="entry name" value="Agmatinase-like_2"/>
    <property type="match status" value="1"/>
</dbReference>
<dbReference type="Gene3D" id="3.40.800.10">
    <property type="entry name" value="Ureohydrolase domain"/>
    <property type="match status" value="1"/>
</dbReference>
<keyword evidence="1 3" id="KW-0479">Metal-binding</keyword>
<evidence type="ECO:0000313" key="5">
    <source>
        <dbReference type="EMBL" id="MCA9756753.1"/>
    </source>
</evidence>
<evidence type="ECO:0000256" key="2">
    <source>
        <dbReference type="ARBA" id="ARBA00022801"/>
    </source>
</evidence>
<dbReference type="InterPro" id="IPR023696">
    <property type="entry name" value="Ureohydrolase_dom_sf"/>
</dbReference>
<dbReference type="PANTHER" id="PTHR11358:SF26">
    <property type="entry name" value="GUANIDINO ACID HYDROLASE, MITOCHONDRIAL"/>
    <property type="match status" value="1"/>
</dbReference>
<sequence>MSFDPDAPGTGDGIFGLPYTAEEAEVVLLTIPWEATVSYGSGAHRGPEAIRAASQQVDLFDLENGRFYERGIHLLPSPPEVESASEEARKLVRKILRDTDGAGISDPAAASEPGTKLTERLARVNELGAWLNDYVARECDLWRSQGKLVGLVGGDHSSPFGAMQSAARNHGEFGILQIDAHADLRPSYMGFEWSHASIFHNVLGRIPEATKLVQVGIRDLGNNEVAQIESAPDRIRTFFDLEIQNRLADGVTWTDIRKAIVDVLPEQVYVSFDIDGLDPSLCPNTGTPVPGGLTFHQASSLIAEVTSSGRRIIGFDLCEVAPAPGGDSEWDANVGARILYKMIGHALRNR</sequence>
<feature type="binding site" evidence="3">
    <location>
        <position position="273"/>
    </location>
    <ligand>
        <name>Mn(2+)</name>
        <dbReference type="ChEBI" id="CHEBI:29035"/>
        <label>1</label>
    </ligand>
</feature>
<name>A0A956NF85_UNCEI</name>